<dbReference type="EMBL" id="KB631786">
    <property type="protein sequence ID" value="ERL86060.1"/>
    <property type="molecule type" value="Genomic_DNA"/>
</dbReference>
<feature type="compositionally biased region" description="Basic and acidic residues" evidence="1">
    <location>
        <begin position="203"/>
        <end position="230"/>
    </location>
</feature>
<reference evidence="3 4" key="1">
    <citation type="journal article" date="2013" name="Genome Biol.">
        <title>Draft genome of the mountain pine beetle, Dendroctonus ponderosae Hopkins, a major forest pest.</title>
        <authorList>
            <person name="Keeling C.I."/>
            <person name="Yuen M.M."/>
            <person name="Liao N.Y."/>
            <person name="Docking T.R."/>
            <person name="Chan S.K."/>
            <person name="Taylor G.A."/>
            <person name="Palmquist D.L."/>
            <person name="Jackman S.D."/>
            <person name="Nguyen A."/>
            <person name="Li M."/>
            <person name="Henderson H."/>
            <person name="Janes J.K."/>
            <person name="Zhao Y."/>
            <person name="Pandoh P."/>
            <person name="Moore R."/>
            <person name="Sperling F.A."/>
            <person name="Huber D.P."/>
            <person name="Birol I."/>
            <person name="Jones S.J."/>
            <person name="Bohlmann J."/>
        </authorList>
    </citation>
    <scope>NUCLEOTIDE SEQUENCE</scope>
</reference>
<feature type="chain" id="PRO_5004655993" evidence="2">
    <location>
        <begin position="31"/>
        <end position="570"/>
    </location>
</feature>
<feature type="compositionally biased region" description="Polar residues" evidence="1">
    <location>
        <begin position="179"/>
        <end position="188"/>
    </location>
</feature>
<evidence type="ECO:0000313" key="3">
    <source>
        <dbReference type="EMBL" id="ERL86060.1"/>
    </source>
</evidence>
<evidence type="ECO:0000256" key="1">
    <source>
        <dbReference type="SAM" id="MobiDB-lite"/>
    </source>
</evidence>
<dbReference type="Proteomes" id="UP000030742">
    <property type="component" value="Unassembled WGS sequence"/>
</dbReference>
<gene>
    <name evidence="3" type="ORF">D910_03474</name>
</gene>
<feature type="region of interest" description="Disordered" evidence="1">
    <location>
        <begin position="117"/>
        <end position="284"/>
    </location>
</feature>
<evidence type="ECO:0000256" key="2">
    <source>
        <dbReference type="SAM" id="SignalP"/>
    </source>
</evidence>
<protein>
    <submittedName>
        <fullName evidence="3">Uncharacterized protein</fullName>
    </submittedName>
</protein>
<accession>U4U7Y6</accession>
<feature type="compositionally biased region" description="Basic and acidic residues" evidence="1">
    <location>
        <begin position="125"/>
        <end position="162"/>
    </location>
</feature>
<feature type="compositionally biased region" description="Basic and acidic residues" evidence="1">
    <location>
        <begin position="237"/>
        <end position="284"/>
    </location>
</feature>
<proteinExistence type="predicted"/>
<keyword evidence="2" id="KW-0732">Signal</keyword>
<evidence type="ECO:0000313" key="4">
    <source>
        <dbReference type="Proteomes" id="UP000030742"/>
    </source>
</evidence>
<feature type="signal peptide" evidence="2">
    <location>
        <begin position="1"/>
        <end position="30"/>
    </location>
</feature>
<feature type="region of interest" description="Disordered" evidence="1">
    <location>
        <begin position="399"/>
        <end position="451"/>
    </location>
</feature>
<dbReference type="OrthoDB" id="10686187at2759"/>
<sequence>MIPFNPKPNGMLKHTAVLMIILCISQNCLGLLEDPNRERFQERQSLADDKFGRESLKSSPYIRDVRADSRQSRIDASDIRTDFREIRTELHDGFSRDLVRVDARWESRGTDQVRDLENAQLRTRTNQDRENTRQTGRVDERSFREQTRVRSSENPEADRVAERFTPAQLHSAQRRYSDNPLSRTSASRCNRRMSFEETQPTTSDRRRQFGDRSAETPERRLRSAEDRTTETRSSSRRVSERQEDSNRRIRNRSERSTTNFRHLERLSQKTDKNRRDQQRTLQRDNTDILNVRDLERTRRIIHIHGANVEHRDSTFGERQQRAFRHREESRQNSPDFEKARILMNQRRVREINLQRARNLESMRFANRNANLQERRFVQVHRRQRLNSIERDNRVRDLNEESRVKHRRTSLNEQSRESGRTAEGRINSSGRFAGNRIFEPISSPNVEREENRERVVGNIRAQSEEATVYSKARHNQINTPSRERRVVENVATETKPRSSMLVGYNRIVSDSPDANKLVDLPARNGKYSNTWVNVAETLLVLALIGQVIGGTSKGKFRCLSWQGLLPKQKVL</sequence>
<name>U4U7Y6_DENPD</name>
<feature type="compositionally biased region" description="Basic and acidic residues" evidence="1">
    <location>
        <begin position="413"/>
        <end position="422"/>
    </location>
</feature>
<dbReference type="AlphaFoldDB" id="U4U7Y6"/>
<organism evidence="3 4">
    <name type="scientific">Dendroctonus ponderosae</name>
    <name type="common">Mountain pine beetle</name>
    <dbReference type="NCBI Taxonomy" id="77166"/>
    <lineage>
        <taxon>Eukaryota</taxon>
        <taxon>Metazoa</taxon>
        <taxon>Ecdysozoa</taxon>
        <taxon>Arthropoda</taxon>
        <taxon>Hexapoda</taxon>
        <taxon>Insecta</taxon>
        <taxon>Pterygota</taxon>
        <taxon>Neoptera</taxon>
        <taxon>Endopterygota</taxon>
        <taxon>Coleoptera</taxon>
        <taxon>Polyphaga</taxon>
        <taxon>Cucujiformia</taxon>
        <taxon>Curculionidae</taxon>
        <taxon>Scolytinae</taxon>
        <taxon>Dendroctonus</taxon>
    </lineage>
</organism>